<comment type="similarity">
    <text evidence="2 7">Belongs to the glycosyl hydrolase 43 family.</text>
</comment>
<keyword evidence="4 7" id="KW-0326">Glycosidase</keyword>
<dbReference type="InterPro" id="IPR023296">
    <property type="entry name" value="Glyco_hydro_beta-prop_sf"/>
</dbReference>
<dbReference type="EMBL" id="SLUN01000028">
    <property type="protein sequence ID" value="TCL62049.1"/>
    <property type="molecule type" value="Genomic_DNA"/>
</dbReference>
<dbReference type="InterPro" id="IPR006710">
    <property type="entry name" value="Glyco_hydro_43"/>
</dbReference>
<sequence>MFKPIFRALALGALLVMVLSFGGLAVSDASRLVKDIATANPPTEPPGERLYDFSLLGRPDAWGNLNVHDPAVYRDGDTYYVFSTDASLADVARPGIQVRKSRDLIHWSWIGQALGGVPRKAREWTGATGLWAPDVTRIGAHYYLYYSASTFGKNRSFIGVARSKRLTGPWEDLGEVLKTDIGDRVNAIDPNVVYDSAGDLWLAYGSFWSGIHIVRLDQKTGKPLEKGVGKLLASRSLSVHGAIEGAYLIYHPGYKKYYLFVSYDSLFKDYNVRVGRSDRIDGPYVDANGVALTDTRTEPAAVGNKILGGYRFGNADGWIAPGHNSVLQDGEEYYLLHHARGDRDKNWFYLQVRKMLWSRDGWPLLSPERYAGEREQDIAKERIAGVWEVIVLAKDDNLQLSSAPLRLSADGRIDGAAAKGSWEFAPDNTLILHLQDSDTGQVSTYECRVLPAWDWEERRRTLVFTGIDPQGIAIWGKMTESSSR</sequence>
<feature type="active site" description="Proton acceptor" evidence="5">
    <location>
        <position position="69"/>
    </location>
</feature>
<evidence type="ECO:0000256" key="2">
    <source>
        <dbReference type="ARBA" id="ARBA00009865"/>
    </source>
</evidence>
<dbReference type="Pfam" id="PF16369">
    <property type="entry name" value="GH43_C"/>
    <property type="match status" value="1"/>
</dbReference>
<evidence type="ECO:0000256" key="1">
    <source>
        <dbReference type="ARBA" id="ARBA00004834"/>
    </source>
</evidence>
<dbReference type="PANTHER" id="PTHR43301:SF3">
    <property type="entry name" value="ARABINAN ENDO-1,5-ALPHA-L-ARABINOSIDASE A-RELATED"/>
    <property type="match status" value="1"/>
</dbReference>
<evidence type="ECO:0000313" key="9">
    <source>
        <dbReference type="EMBL" id="TCL62049.1"/>
    </source>
</evidence>
<dbReference type="Pfam" id="PF04616">
    <property type="entry name" value="Glyco_hydro_43"/>
    <property type="match status" value="1"/>
</dbReference>
<evidence type="ECO:0000256" key="4">
    <source>
        <dbReference type="ARBA" id="ARBA00023295"/>
    </source>
</evidence>
<dbReference type="InterPro" id="IPR032291">
    <property type="entry name" value="Abn2_C"/>
</dbReference>
<comment type="caution">
    <text evidence="9">The sequence shown here is derived from an EMBL/GenBank/DDBJ whole genome shotgun (WGS) entry which is preliminary data.</text>
</comment>
<dbReference type="RefSeq" id="WP_132015899.1">
    <property type="nucleotide sequence ID" value="NZ_SLUN01000028.1"/>
</dbReference>
<evidence type="ECO:0000256" key="5">
    <source>
        <dbReference type="PIRSR" id="PIRSR606710-1"/>
    </source>
</evidence>
<evidence type="ECO:0000256" key="3">
    <source>
        <dbReference type="ARBA" id="ARBA00022801"/>
    </source>
</evidence>
<dbReference type="GO" id="GO:0005975">
    <property type="term" value="P:carbohydrate metabolic process"/>
    <property type="evidence" value="ECO:0007669"/>
    <property type="project" value="InterPro"/>
</dbReference>
<keyword evidence="3 7" id="KW-0378">Hydrolase</keyword>
<dbReference type="SUPFAM" id="SSF75005">
    <property type="entry name" value="Arabinanase/levansucrase/invertase"/>
    <property type="match status" value="1"/>
</dbReference>
<proteinExistence type="inferred from homology"/>
<reference evidence="9 10" key="1">
    <citation type="submission" date="2019-03" db="EMBL/GenBank/DDBJ databases">
        <title>Genomic Encyclopedia of Type Strains, Phase IV (KMG-IV): sequencing the most valuable type-strain genomes for metagenomic binning, comparative biology and taxonomic classification.</title>
        <authorList>
            <person name="Goeker M."/>
        </authorList>
    </citation>
    <scope>NUCLEOTIDE SEQUENCE [LARGE SCALE GENOMIC DNA]</scope>
    <source>
        <strain evidence="9 10">LX-B</strain>
    </source>
</reference>
<dbReference type="Gene3D" id="2.40.128.10">
    <property type="match status" value="1"/>
</dbReference>
<dbReference type="AlphaFoldDB" id="A0A4R1R906"/>
<dbReference type="Proteomes" id="UP000295008">
    <property type="component" value="Unassembled WGS sequence"/>
</dbReference>
<evidence type="ECO:0000313" key="10">
    <source>
        <dbReference type="Proteomes" id="UP000295008"/>
    </source>
</evidence>
<accession>A0A4R1R906</accession>
<dbReference type="PANTHER" id="PTHR43301">
    <property type="entry name" value="ARABINAN ENDO-1,5-ALPHA-L-ARABINOSIDASE"/>
    <property type="match status" value="1"/>
</dbReference>
<dbReference type="GO" id="GO:0004553">
    <property type="term" value="F:hydrolase activity, hydrolyzing O-glycosyl compounds"/>
    <property type="evidence" value="ECO:0007669"/>
    <property type="project" value="InterPro"/>
</dbReference>
<name>A0A4R1R906_HYDET</name>
<comment type="pathway">
    <text evidence="1">Glycan metabolism; L-arabinan degradation.</text>
</comment>
<evidence type="ECO:0000259" key="8">
    <source>
        <dbReference type="Pfam" id="PF16369"/>
    </source>
</evidence>
<evidence type="ECO:0000256" key="7">
    <source>
        <dbReference type="RuleBase" id="RU361187"/>
    </source>
</evidence>
<dbReference type="InterPro" id="IPR050727">
    <property type="entry name" value="GH43_arabinanases"/>
</dbReference>
<dbReference type="OrthoDB" id="9801455at2"/>
<gene>
    <name evidence="9" type="ORF">EDC14_10285</name>
</gene>
<evidence type="ECO:0000256" key="6">
    <source>
        <dbReference type="PIRSR" id="PIRSR606710-2"/>
    </source>
</evidence>
<protein>
    <submittedName>
        <fullName evidence="9">Arabinan endo-1,5-alpha-L-arabinosidase</fullName>
    </submittedName>
</protein>
<keyword evidence="10" id="KW-1185">Reference proteome</keyword>
<dbReference type="Gene3D" id="2.115.10.20">
    <property type="entry name" value="Glycosyl hydrolase domain, family 43"/>
    <property type="match status" value="1"/>
</dbReference>
<organism evidence="9 10">
    <name type="scientific">Hydrogenispora ethanolica</name>
    <dbReference type="NCBI Taxonomy" id="1082276"/>
    <lineage>
        <taxon>Bacteria</taxon>
        <taxon>Bacillati</taxon>
        <taxon>Bacillota</taxon>
        <taxon>Hydrogenispora</taxon>
    </lineage>
</organism>
<feature type="site" description="Important for catalytic activity, responsible for pKa modulation of the active site Glu and correct orientation of both the proton donor and substrate" evidence="6">
    <location>
        <position position="189"/>
    </location>
</feature>
<feature type="domain" description="Extracellular endo-alpha-(1-&gt;5)-L-arabinanase C-terminal" evidence="8">
    <location>
        <begin position="367"/>
        <end position="476"/>
    </location>
</feature>
<dbReference type="CDD" id="cd08998">
    <property type="entry name" value="GH43_Arb43a-like"/>
    <property type="match status" value="1"/>
</dbReference>
<feature type="active site" description="Proton donor" evidence="5">
    <location>
        <position position="244"/>
    </location>
</feature>